<dbReference type="HOGENOM" id="CLU_089113_2_0_11"/>
<dbReference type="AlphaFoldDB" id="A0A0F6SRV7"/>
<protein>
    <submittedName>
        <fullName evidence="2">Membrane protein</fullName>
    </submittedName>
</protein>
<feature type="transmembrane region" description="Helical" evidence="1">
    <location>
        <begin position="69"/>
        <end position="88"/>
    </location>
</feature>
<feature type="transmembrane region" description="Helical" evidence="1">
    <location>
        <begin position="94"/>
        <end position="116"/>
    </location>
</feature>
<dbReference type="PATRIC" id="fig|92706.3.peg.3019"/>
<keyword evidence="1" id="KW-0472">Membrane</keyword>
<evidence type="ECO:0000313" key="2">
    <source>
        <dbReference type="EMBL" id="AKF28629.1"/>
    </source>
</evidence>
<proteinExistence type="predicted"/>
<name>A0A0F6SRV7_9CORY</name>
<dbReference type="Pfam" id="PF11255">
    <property type="entry name" value="DUF3054"/>
    <property type="match status" value="1"/>
</dbReference>
<gene>
    <name evidence="2" type="ORF">YH66_14385</name>
</gene>
<accession>A0A0F6SRV7</accession>
<dbReference type="EMBL" id="CP011309">
    <property type="protein sequence ID" value="AKF28629.1"/>
    <property type="molecule type" value="Genomic_DNA"/>
</dbReference>
<reference evidence="2 3" key="1">
    <citation type="submission" date="2015-04" db="EMBL/GenBank/DDBJ databases">
        <title>Complete Genome Sequence of Brevibacterium flavum ATCC 15168.</title>
        <authorList>
            <person name="Ahn J."/>
            <person name="Park G."/>
            <person name="Jeon W."/>
            <person name="Jang Y."/>
            <person name="Jang M."/>
            <person name="Lee H."/>
            <person name="Lee H."/>
        </authorList>
    </citation>
    <scope>NUCLEOTIDE SEQUENCE [LARGE SCALE GENOMIC DNA]</scope>
    <source>
        <strain evidence="2 3">ATCC 15168</strain>
    </source>
</reference>
<keyword evidence="3" id="KW-1185">Reference proteome</keyword>
<keyword evidence="1" id="KW-1133">Transmembrane helix</keyword>
<dbReference type="Proteomes" id="UP000034037">
    <property type="component" value="Chromosome"/>
</dbReference>
<dbReference type="GeneID" id="1020812"/>
<evidence type="ECO:0000313" key="3">
    <source>
        <dbReference type="Proteomes" id="UP000034037"/>
    </source>
</evidence>
<dbReference type="RefSeq" id="WP_003857875.1">
    <property type="nucleotide sequence ID" value="NZ_CP011309.1"/>
</dbReference>
<keyword evidence="1" id="KW-0812">Transmembrane</keyword>
<evidence type="ECO:0000256" key="1">
    <source>
        <dbReference type="SAM" id="Phobius"/>
    </source>
</evidence>
<sequence>MNRWMSLLCDSIAIGLFALFARVAHQSADMPLNVQGWFFTWLPFLAGVFIAYLVAILPAKLPSERIRPAGLTVWILAVIVGLVIWGFNNGGVPHWSFMIVATTASAILVLGWRALFKVTMR</sequence>
<dbReference type="InterPro" id="IPR021414">
    <property type="entry name" value="DUF3054"/>
</dbReference>
<feature type="transmembrane region" description="Helical" evidence="1">
    <location>
        <begin position="36"/>
        <end position="57"/>
    </location>
</feature>
<organism evidence="2 3">
    <name type="scientific">[Brevibacterium] flavum</name>
    <dbReference type="NCBI Taxonomy" id="92706"/>
    <lineage>
        <taxon>Bacteria</taxon>
        <taxon>Bacillati</taxon>
        <taxon>Actinomycetota</taxon>
        <taxon>Actinomycetes</taxon>
        <taxon>Mycobacteriales</taxon>
        <taxon>Corynebacteriaceae</taxon>
        <taxon>Corynebacterium</taxon>
    </lineage>
</organism>